<evidence type="ECO:0000256" key="2">
    <source>
        <dbReference type="SAM" id="MobiDB-lite"/>
    </source>
</evidence>
<gene>
    <name evidence="3" type="ORF">ACEWY4_021842</name>
</gene>
<keyword evidence="4" id="KW-1185">Reference proteome</keyword>
<protein>
    <recommendedName>
        <fullName evidence="5">Peptidase aspartic putative domain-containing protein</fullName>
    </recommendedName>
</protein>
<organism evidence="3 4">
    <name type="scientific">Coilia grayii</name>
    <name type="common">Gray's grenadier anchovy</name>
    <dbReference type="NCBI Taxonomy" id="363190"/>
    <lineage>
        <taxon>Eukaryota</taxon>
        <taxon>Metazoa</taxon>
        <taxon>Chordata</taxon>
        <taxon>Craniata</taxon>
        <taxon>Vertebrata</taxon>
        <taxon>Euteleostomi</taxon>
        <taxon>Actinopterygii</taxon>
        <taxon>Neopterygii</taxon>
        <taxon>Teleostei</taxon>
        <taxon>Clupei</taxon>
        <taxon>Clupeiformes</taxon>
        <taxon>Clupeoidei</taxon>
        <taxon>Engraulidae</taxon>
        <taxon>Coilinae</taxon>
        <taxon>Coilia</taxon>
    </lineage>
</organism>
<dbReference type="EMBL" id="JBHFQA010000019">
    <property type="protein sequence ID" value="KAL2082024.1"/>
    <property type="molecule type" value="Genomic_DNA"/>
</dbReference>
<feature type="region of interest" description="Disordered" evidence="2">
    <location>
        <begin position="519"/>
        <end position="544"/>
    </location>
</feature>
<evidence type="ECO:0000313" key="4">
    <source>
        <dbReference type="Proteomes" id="UP001591681"/>
    </source>
</evidence>
<feature type="compositionally biased region" description="Basic and acidic residues" evidence="2">
    <location>
        <begin position="1"/>
        <end position="11"/>
    </location>
</feature>
<dbReference type="PANTHER" id="PTHR47331">
    <property type="entry name" value="PHD-TYPE DOMAIN-CONTAINING PROTEIN"/>
    <property type="match status" value="1"/>
</dbReference>
<feature type="region of interest" description="Disordered" evidence="2">
    <location>
        <begin position="275"/>
        <end position="302"/>
    </location>
</feature>
<feature type="coiled-coil region" evidence="1">
    <location>
        <begin position="187"/>
        <end position="236"/>
    </location>
</feature>
<evidence type="ECO:0000313" key="3">
    <source>
        <dbReference type="EMBL" id="KAL2082024.1"/>
    </source>
</evidence>
<accession>A0ABD1J4B6</accession>
<feature type="compositionally biased region" description="Basic and acidic residues" evidence="2">
    <location>
        <begin position="534"/>
        <end position="544"/>
    </location>
</feature>
<feature type="region of interest" description="Disordered" evidence="2">
    <location>
        <begin position="1"/>
        <end position="25"/>
    </location>
</feature>
<evidence type="ECO:0008006" key="5">
    <source>
        <dbReference type="Google" id="ProtNLM"/>
    </source>
</evidence>
<sequence>MADEDKQRYDEEPIGQGRSRTRKLTEKGLEERWQRLIALRRRTLGTLTSKMKEIKTKISDAQNVQNVKHMMENDFAQSLHEFSSLNNEVGSLLSEDEKINDLHNWIEPKMATITEFMKTTNIWIAHKHEAAVATETIQDEQDIDDLQESVKPSDSVSQIGVCNVVNVQPCRSQVSHASGMSQVSSTQAKQEAEHAALLERVATLKRKQQLEFEAARIKAEKEELELETALAESQAKLKVLKEYERSEDGASSYASAQKPLRGNIKKERISIMLPQQPNVDTHVQSRAQHTSAPPLSQPVSNQRPIAQANRGDDMLTVMQRQNAITELLVRQQQLSQLPTRDIPVFKGDALQYKSFIRAFEHAIEQKTDNEQDKLYFLEQFTAGEPQELIRSCAHMTPSKGYREAKRLLRKHYGDELRIASAYIDKALKWPQVKSDDGKALSAYAMFLIGCRNSVQDLEFLEEMDNPTNLRTVISKLPYKMKERWRAEAFELQERRGRRARFADLVNFIDRQAKIATDPLFGNISDSRPTTSGKIEPKEKHTTKKEVRGSSFATSVAAEGKALQEPKAKAANSGKTVSAFEKPCLYCQQSHNLASCSKIRGQPHQDRVEFLKSKGLCFGCLVPGHLSKFCKKKVEYKECALKHPDILHKAKDENSEKKDGAQANERAEVPITQQSCGLTGAGEAECVLSIVPVKVKSKKSDKYIETYAFLDPGSTATFCTDDLQRQLNVRGKPTRILLSTMGQDKPGEQKLLNSFAISDLEVCGLQDTMFIDLPKVYTHSSIPVHTSNILSQISKGGLIFMK</sequence>
<dbReference type="Proteomes" id="UP001591681">
    <property type="component" value="Unassembled WGS sequence"/>
</dbReference>
<reference evidence="3 4" key="1">
    <citation type="submission" date="2024-09" db="EMBL/GenBank/DDBJ databases">
        <title>A chromosome-level genome assembly of Gray's grenadier anchovy, Coilia grayii.</title>
        <authorList>
            <person name="Fu Z."/>
        </authorList>
    </citation>
    <scope>NUCLEOTIDE SEQUENCE [LARGE SCALE GENOMIC DNA]</scope>
    <source>
        <strain evidence="3">G4</strain>
        <tissue evidence="3">Muscle</tissue>
    </source>
</reference>
<comment type="caution">
    <text evidence="3">The sequence shown here is derived from an EMBL/GenBank/DDBJ whole genome shotgun (WGS) entry which is preliminary data.</text>
</comment>
<evidence type="ECO:0000256" key="1">
    <source>
        <dbReference type="SAM" id="Coils"/>
    </source>
</evidence>
<name>A0ABD1J4B6_9TELE</name>
<dbReference type="Pfam" id="PF03564">
    <property type="entry name" value="DUF1759"/>
    <property type="match status" value="1"/>
</dbReference>
<dbReference type="AlphaFoldDB" id="A0ABD1J4B6"/>
<dbReference type="InterPro" id="IPR005312">
    <property type="entry name" value="DUF1759"/>
</dbReference>
<dbReference type="PANTHER" id="PTHR47331:SF3">
    <property type="match status" value="1"/>
</dbReference>
<feature type="compositionally biased region" description="Polar residues" evidence="2">
    <location>
        <begin position="523"/>
        <end position="532"/>
    </location>
</feature>
<proteinExistence type="predicted"/>
<keyword evidence="1" id="KW-0175">Coiled coil</keyword>